<dbReference type="Pfam" id="PF08798">
    <property type="entry name" value="CRISPR_assoc"/>
    <property type="match status" value="1"/>
</dbReference>
<dbReference type="CDD" id="cd09727">
    <property type="entry name" value="Cas6_I-E"/>
    <property type="match status" value="1"/>
</dbReference>
<organism evidence="1 2">
    <name type="scientific">Thermobaculum terrenum (strain ATCC BAA-798 / CCMEE 7001 / YNP1)</name>
    <dbReference type="NCBI Taxonomy" id="525904"/>
    <lineage>
        <taxon>Bacteria</taxon>
        <taxon>Bacillati</taxon>
        <taxon>Chloroflexota</taxon>
        <taxon>Chloroflexia</taxon>
        <taxon>Candidatus Thermobaculales</taxon>
        <taxon>Candidatus Thermobaculaceae</taxon>
        <taxon>Thermobaculum</taxon>
    </lineage>
</organism>
<dbReference type="SMART" id="SM01101">
    <property type="entry name" value="CRISPR_assoc"/>
    <property type="match status" value="1"/>
</dbReference>
<sequence>MLYLSRLRLQPRHRDVQKDLSNCHALHSRILSAFPLLPTPSSPRAEMGVLYRLEEAGRFPTVIVQSRLEPDWSRLPEGYLAFPAECKRVDDKYSRINQGDRFIFRLRANPTRRIARGNTEQAERWRGKRVELQREEDQIDWLIRKGDQHGFKLLSITVRQQAVPNLRVLPNNKTHGWRRDAGGNRRLTFGSVQFEGVLEVTDRESFMQALEQGVGSGKAFGFGLLSIAPGAQPPDEGDAP</sequence>
<dbReference type="EMBL" id="CP001826">
    <property type="protein sequence ID" value="ACZ42806.1"/>
    <property type="molecule type" value="Genomic_DNA"/>
</dbReference>
<dbReference type="NCBIfam" id="TIGR01907">
    <property type="entry name" value="casE_Cse3"/>
    <property type="match status" value="1"/>
</dbReference>
<dbReference type="InterPro" id="IPR010179">
    <property type="entry name" value="CRISPR-assoc_prot_Cse3"/>
</dbReference>
<protein>
    <submittedName>
        <fullName evidence="1">CRISPR-associated protein, Cse3 family</fullName>
    </submittedName>
</protein>
<dbReference type="AlphaFoldDB" id="D1CGD5"/>
<dbReference type="HOGENOM" id="CLU_080982_0_2_0"/>
<dbReference type="KEGG" id="ttr:Tter_1900"/>
<keyword evidence="2" id="KW-1185">Reference proteome</keyword>
<dbReference type="RefSeq" id="WP_012875837.1">
    <property type="nucleotide sequence ID" value="NC_013526.1"/>
</dbReference>
<dbReference type="SUPFAM" id="SSF117987">
    <property type="entry name" value="CRISPR-associated protein"/>
    <property type="match status" value="2"/>
</dbReference>
<evidence type="ECO:0000313" key="2">
    <source>
        <dbReference type="Proteomes" id="UP000000323"/>
    </source>
</evidence>
<gene>
    <name evidence="1" type="ordered locus">Tter_1900</name>
</gene>
<accession>D1CGD5</accession>
<proteinExistence type="predicted"/>
<dbReference type="STRING" id="525904.Tter_1900"/>
<dbReference type="Gene3D" id="3.30.70.1200">
    <property type="entry name" value="Crispr-associated protein, domain 1"/>
    <property type="match status" value="1"/>
</dbReference>
<reference evidence="2" key="1">
    <citation type="journal article" date="2010" name="Stand. Genomic Sci.">
        <title>Complete genome sequence of 'Thermobaculum terrenum' type strain (YNP1).</title>
        <authorList>
            <person name="Kiss H."/>
            <person name="Cleland D."/>
            <person name="Lapidus A."/>
            <person name="Lucas S."/>
            <person name="Glavina Del Rio T."/>
            <person name="Nolan M."/>
            <person name="Tice H."/>
            <person name="Han C."/>
            <person name="Goodwin L."/>
            <person name="Pitluck S."/>
            <person name="Liolios K."/>
            <person name="Ivanova N."/>
            <person name="Mavromatis K."/>
            <person name="Ovchinnikova G."/>
            <person name="Pati A."/>
            <person name="Chen A."/>
            <person name="Palaniappan K."/>
            <person name="Land M."/>
            <person name="Hauser L."/>
            <person name="Chang Y."/>
            <person name="Jeffries C."/>
            <person name="Lu M."/>
            <person name="Brettin T."/>
            <person name="Detter J."/>
            <person name="Goker M."/>
            <person name="Tindall B."/>
            <person name="Beck B."/>
            <person name="McDermott T."/>
            <person name="Woyke T."/>
            <person name="Bristow J."/>
            <person name="Eisen J."/>
            <person name="Markowitz V."/>
            <person name="Hugenholtz P."/>
            <person name="Kyrpides N."/>
            <person name="Klenk H."/>
            <person name="Cheng J."/>
        </authorList>
    </citation>
    <scope>NUCLEOTIDE SEQUENCE [LARGE SCALE GENOMIC DNA]</scope>
    <source>
        <strain evidence="2">ATCC BAA-798 / YNP1</strain>
    </source>
</reference>
<dbReference type="eggNOG" id="ENOG5032RWI">
    <property type="taxonomic scope" value="Bacteria"/>
</dbReference>
<evidence type="ECO:0000313" key="1">
    <source>
        <dbReference type="EMBL" id="ACZ42806.1"/>
    </source>
</evidence>
<dbReference type="Proteomes" id="UP000000323">
    <property type="component" value="Chromosome 2"/>
</dbReference>
<name>D1CGD5_THET1</name>
<dbReference type="Gene3D" id="3.30.70.1210">
    <property type="entry name" value="Crispr-associated protein, domain 2"/>
    <property type="match status" value="1"/>
</dbReference>